<dbReference type="InterPro" id="IPR016181">
    <property type="entry name" value="Acyl_CoA_acyltransferase"/>
</dbReference>
<dbReference type="Proteomes" id="UP000006253">
    <property type="component" value="Unassembled WGS sequence"/>
</dbReference>
<keyword evidence="2" id="KW-0808">Transferase</keyword>
<comment type="caution">
    <text evidence="2">The sequence shown here is derived from an EMBL/GenBank/DDBJ whole genome shotgun (WGS) entry which is preliminary data.</text>
</comment>
<dbReference type="SUPFAM" id="SSF55729">
    <property type="entry name" value="Acyl-CoA N-acyltransferases (Nat)"/>
    <property type="match status" value="1"/>
</dbReference>
<gene>
    <name evidence="2" type="ORF">LEP1GSC081_2238</name>
</gene>
<evidence type="ECO:0000313" key="3">
    <source>
        <dbReference type="Proteomes" id="UP000006253"/>
    </source>
</evidence>
<dbReference type="InterPro" id="IPR000182">
    <property type="entry name" value="GNAT_dom"/>
</dbReference>
<accession>A0A0E2AWY5</accession>
<dbReference type="AlphaFoldDB" id="A0A0E2AWY5"/>
<dbReference type="GO" id="GO:0016747">
    <property type="term" value="F:acyltransferase activity, transferring groups other than amino-acyl groups"/>
    <property type="evidence" value="ECO:0007669"/>
    <property type="project" value="InterPro"/>
</dbReference>
<dbReference type="EMBL" id="AHMY02000074">
    <property type="protein sequence ID" value="EKO13432.1"/>
    <property type="molecule type" value="Genomic_DNA"/>
</dbReference>
<feature type="domain" description="N-acetyltransferase" evidence="1">
    <location>
        <begin position="118"/>
        <end position="247"/>
    </location>
</feature>
<name>A0A0E2AWY5_9LEPT</name>
<dbReference type="RefSeq" id="WP_004767276.1">
    <property type="nucleotide sequence ID" value="NZ_AHMY02000074.1"/>
</dbReference>
<evidence type="ECO:0000313" key="2">
    <source>
        <dbReference type="EMBL" id="EKO13432.1"/>
    </source>
</evidence>
<protein>
    <submittedName>
        <fullName evidence="2">Acetyltransferase (GNAT) domain protein</fullName>
    </submittedName>
</protein>
<reference evidence="2 3" key="1">
    <citation type="submission" date="2012-10" db="EMBL/GenBank/DDBJ databases">
        <authorList>
            <person name="Harkins D.M."/>
            <person name="Durkin A.S."/>
            <person name="Brinkac L.M."/>
            <person name="Selengut J.D."/>
            <person name="Sanka R."/>
            <person name="DePew J."/>
            <person name="Purushe J."/>
            <person name="Peacock S.J."/>
            <person name="Thaipadungpanit J."/>
            <person name="Wuthiekanun V.W."/>
            <person name="Day N.P."/>
            <person name="Vinetz J.M."/>
            <person name="Sutton G.G."/>
            <person name="Nelson W.C."/>
            <person name="Fouts D.E."/>
        </authorList>
    </citation>
    <scope>NUCLEOTIDE SEQUENCE [LARGE SCALE GENOMIC DNA]</scope>
    <source>
        <strain evidence="2 3">H1</strain>
    </source>
</reference>
<sequence length="247" mass="28682">MQAKVVEITENYVNLLRTLSNLMGTPIFNYKSFDFYSNPDSNWFTRIVLKGNLQSEDLFLEIKDLRVKGFDPYILDFLNTRVHEISIYELGYNSCEEQIGMFLKGDMILLNKKSNIDLNIQKIESKKDLKVWLKILNDSFDSDDRLSLYSKLLNLDSFRLYGGFVNGRMTTTGMTFYDGESFGLYSITTDRNYRGLGYASNIVEHILSEIREIFSGFIILHATQAGKIIYEKFGFENSILLRHWGKL</sequence>
<dbReference type="PROSITE" id="PS51186">
    <property type="entry name" value="GNAT"/>
    <property type="match status" value="1"/>
</dbReference>
<organism evidence="2 3">
    <name type="scientific">Leptospira kirschneri str. H1</name>
    <dbReference type="NCBI Taxonomy" id="1049966"/>
    <lineage>
        <taxon>Bacteria</taxon>
        <taxon>Pseudomonadati</taxon>
        <taxon>Spirochaetota</taxon>
        <taxon>Spirochaetia</taxon>
        <taxon>Leptospirales</taxon>
        <taxon>Leptospiraceae</taxon>
        <taxon>Leptospira</taxon>
    </lineage>
</organism>
<evidence type="ECO:0000259" key="1">
    <source>
        <dbReference type="PROSITE" id="PS51186"/>
    </source>
</evidence>
<dbReference type="Gene3D" id="3.40.630.30">
    <property type="match status" value="1"/>
</dbReference>
<proteinExistence type="predicted"/>